<gene>
    <name evidence="3" type="ORF">Bca52824_093725</name>
</gene>
<sequence>MSSNDRDNGQLLRDIKEVSKALYLNNNAPQRPLLSLPPARSRSVATESGLLLPNKKKKSSVAWDWKKPLKAIAHLGQRRFDVCFHLHVHSIEGLPSNLDGTKLVVQWKRKDEVMSTQPSNVSQGTAEFEETLMHRCSVYGSKHGPHRSAKYDQKLFLVSASPVDAPWLVLGKHWVDLARILPLSLEEMEGARRSTRKWDTSFKLSGVADSAVLNLGFDYSVVTSSVCDSTASGNVMLKRVGSVPSMERRSSPLDDGKFSHQLSPNLSLDLSQSIDFLYEKLGEQNPEGSAGTKIEQGVETDKQADDSDNTGKGVEVHQERSRLEERTDSKESSEIEVIDVYELLKDEDEAFVEETCSVDQLPLPELKTGGPKVAFSSHVSSDSFETEPSSAVDDSTEKENFLEAKSSYKAAKVLTKSRSLDDITESVANDFLNMLELEECSYVYTSDGEPTSPREYLLQEFEKEALASGNCLLDLGGGAEYMSDIDEEPNDFSFSSSSLGETKREGKSQLLISRRNAKLLEDLETETLMREWDLDDNSLCVCSDGFGSPIELPVDQELDLPSLGDNIGPFVWTKGGGCIRSMSPLLFRKCKDASRLIMQVSVPVVLVPQLGSDVLEILQSLAASGIEGLCSEINALMPLEDIMGKTLHEVIEDTSSDKSKVALVKKPSGQLDSFLLKEKLGGFGSNMCSGYVPLDALASLAIDGIEILSFEGLKIQCSMSDQDPPSVTAPKPMDQSEALELISLSLTLDEWLRLDHGKSDTGDQTSNGKVTTSGNKLTLALRVLLRDPLRCNEPVGASMLALIQVERSLVSSNPPVCSLAQEESFDNDTHLWRINDIGLAGLKTEPGVDHPWCTKTQQESGSRWLLASGTGKTINGQASKSKAIIVSNPQATRKNLDTLWSITIDSRHNQEGDLSSSAAFVPLTRNSDVIFSDEITKGL</sequence>
<dbReference type="InterPro" id="IPR048972">
    <property type="entry name" value="PMI1_PMIR1-2_C"/>
</dbReference>
<dbReference type="InterPro" id="IPR019448">
    <property type="entry name" value="NT-C2"/>
</dbReference>
<organism evidence="3 4">
    <name type="scientific">Brassica carinata</name>
    <name type="common">Ethiopian mustard</name>
    <name type="synonym">Abyssinian cabbage</name>
    <dbReference type="NCBI Taxonomy" id="52824"/>
    <lineage>
        <taxon>Eukaryota</taxon>
        <taxon>Viridiplantae</taxon>
        <taxon>Streptophyta</taxon>
        <taxon>Embryophyta</taxon>
        <taxon>Tracheophyta</taxon>
        <taxon>Spermatophyta</taxon>
        <taxon>Magnoliopsida</taxon>
        <taxon>eudicotyledons</taxon>
        <taxon>Gunneridae</taxon>
        <taxon>Pentapetalae</taxon>
        <taxon>rosids</taxon>
        <taxon>malvids</taxon>
        <taxon>Brassicales</taxon>
        <taxon>Brassicaceae</taxon>
        <taxon>Brassiceae</taxon>
        <taxon>Brassica</taxon>
    </lineage>
</organism>
<proteinExistence type="predicted"/>
<dbReference type="EMBL" id="JAAMPC010000084">
    <property type="protein sequence ID" value="KAG2244448.1"/>
    <property type="molecule type" value="Genomic_DNA"/>
</dbReference>
<feature type="compositionally biased region" description="Polar residues" evidence="1">
    <location>
        <begin position="377"/>
        <end position="393"/>
    </location>
</feature>
<dbReference type="InterPro" id="IPR039614">
    <property type="entry name" value="PMI1-like"/>
</dbReference>
<reference evidence="3 4" key="1">
    <citation type="submission" date="2020-02" db="EMBL/GenBank/DDBJ databases">
        <authorList>
            <person name="Ma Q."/>
            <person name="Huang Y."/>
            <person name="Song X."/>
            <person name="Pei D."/>
        </authorList>
    </citation>
    <scope>NUCLEOTIDE SEQUENCE [LARGE SCALE GENOMIC DNA]</scope>
    <source>
        <strain evidence="3">Sxm20200214</strain>
        <tissue evidence="3">Leaf</tissue>
    </source>
</reference>
<dbReference type="OrthoDB" id="2019483at2759"/>
<accession>A0A8X7P5Q0</accession>
<dbReference type="PROSITE" id="PS51840">
    <property type="entry name" value="C2_NT"/>
    <property type="match status" value="1"/>
</dbReference>
<dbReference type="Pfam" id="PF10358">
    <property type="entry name" value="NT-C2"/>
    <property type="match status" value="1"/>
</dbReference>
<feature type="domain" description="C2 NT-type" evidence="2">
    <location>
        <begin position="72"/>
        <end position="221"/>
    </location>
</feature>
<dbReference type="PANTHER" id="PTHR33414:SF10">
    <property type="entry name" value="PROTEIN PLASTID MOVEMENT IMPAIRED 1-RELATED 2"/>
    <property type="match status" value="1"/>
</dbReference>
<dbReference type="AlphaFoldDB" id="A0A8X7P5Q0"/>
<feature type="compositionally biased region" description="Basic and acidic residues" evidence="1">
    <location>
        <begin position="314"/>
        <end position="331"/>
    </location>
</feature>
<name>A0A8X7P5Q0_BRACI</name>
<dbReference type="Pfam" id="PF21745">
    <property type="entry name" value="PMI1_PMIR1-2_C"/>
    <property type="match status" value="1"/>
</dbReference>
<evidence type="ECO:0000313" key="4">
    <source>
        <dbReference type="Proteomes" id="UP000886595"/>
    </source>
</evidence>
<evidence type="ECO:0000313" key="3">
    <source>
        <dbReference type="EMBL" id="KAG2244448.1"/>
    </source>
</evidence>
<keyword evidence="4" id="KW-1185">Reference proteome</keyword>
<evidence type="ECO:0000256" key="1">
    <source>
        <dbReference type="SAM" id="MobiDB-lite"/>
    </source>
</evidence>
<protein>
    <recommendedName>
        <fullName evidence="2">C2 NT-type domain-containing protein</fullName>
    </recommendedName>
</protein>
<dbReference type="Proteomes" id="UP000886595">
    <property type="component" value="Unassembled WGS sequence"/>
</dbReference>
<comment type="caution">
    <text evidence="3">The sequence shown here is derived from an EMBL/GenBank/DDBJ whole genome shotgun (WGS) entry which is preliminary data.</text>
</comment>
<dbReference type="PANTHER" id="PTHR33414">
    <property type="entry name" value="PROTEIN PLASTID MOVEMENT IMPAIRED 1-RELATED 1"/>
    <property type="match status" value="1"/>
</dbReference>
<feature type="region of interest" description="Disordered" evidence="1">
    <location>
        <begin position="374"/>
        <end position="397"/>
    </location>
</feature>
<evidence type="ECO:0000259" key="2">
    <source>
        <dbReference type="PROSITE" id="PS51840"/>
    </source>
</evidence>
<feature type="region of interest" description="Disordered" evidence="1">
    <location>
        <begin position="283"/>
        <end position="331"/>
    </location>
</feature>